<gene>
    <name evidence="2" type="ORF">BDN71DRAFT_1434374</name>
</gene>
<evidence type="ECO:0000256" key="1">
    <source>
        <dbReference type="ARBA" id="ARBA00023604"/>
    </source>
</evidence>
<dbReference type="PANTHER" id="PTHR34598">
    <property type="entry name" value="BLL6449 PROTEIN"/>
    <property type="match status" value="1"/>
</dbReference>
<dbReference type="OrthoDB" id="412788at2759"/>
<dbReference type="EMBL" id="MU154631">
    <property type="protein sequence ID" value="KAF9490899.1"/>
    <property type="molecule type" value="Genomic_DNA"/>
</dbReference>
<dbReference type="AlphaFoldDB" id="A0A9P6DBN4"/>
<dbReference type="PANTHER" id="PTHR34598:SF3">
    <property type="entry name" value="OXIDOREDUCTASE AN1597"/>
    <property type="match status" value="1"/>
</dbReference>
<comment type="caution">
    <text evidence="2">The sequence shown here is derived from an EMBL/GenBank/DDBJ whole genome shotgun (WGS) entry which is preliminary data.</text>
</comment>
<dbReference type="GO" id="GO:0016491">
    <property type="term" value="F:oxidoreductase activity"/>
    <property type="evidence" value="ECO:0007669"/>
    <property type="project" value="InterPro"/>
</dbReference>
<evidence type="ECO:0000313" key="2">
    <source>
        <dbReference type="EMBL" id="KAF9490899.1"/>
    </source>
</evidence>
<organism evidence="2 3">
    <name type="scientific">Pleurotus eryngii</name>
    <name type="common">Boletus of the steppes</name>
    <dbReference type="NCBI Taxonomy" id="5323"/>
    <lineage>
        <taxon>Eukaryota</taxon>
        <taxon>Fungi</taxon>
        <taxon>Dikarya</taxon>
        <taxon>Basidiomycota</taxon>
        <taxon>Agaricomycotina</taxon>
        <taxon>Agaricomycetes</taxon>
        <taxon>Agaricomycetidae</taxon>
        <taxon>Agaricales</taxon>
        <taxon>Pleurotineae</taxon>
        <taxon>Pleurotaceae</taxon>
        <taxon>Pleurotus</taxon>
    </lineage>
</organism>
<accession>A0A9P6DBN4</accession>
<evidence type="ECO:0008006" key="4">
    <source>
        <dbReference type="Google" id="ProtNLM"/>
    </source>
</evidence>
<dbReference type="Proteomes" id="UP000807025">
    <property type="component" value="Unassembled WGS sequence"/>
</dbReference>
<sequence>MATAAVIAPHDVQATLNYLGKETLDGQIPFNIVYKVPPEVPRTNVTIDPHEVVIHDARGQEDAVSLDKTGFQFVKHVSQEKDFLDDKAIEANYYKEVEELLKRETGAKRVFIFDHTIRRNYDTAPGADPDVRGPVQRVHIDQTFAASVNRVRYHLPDEADRLLKSRVRIINVWRPIGHPVAHNPLAVADYFSLNVDHDLVSMRHIYPDREGATFAVKYNPGHRWYYLSDQTPEEVTLIKCFDSSEDRARLTPHSAFVDATSPATAPQRQSIEVRALVFDAE</sequence>
<proteinExistence type="inferred from homology"/>
<name>A0A9P6DBN4_PLEER</name>
<protein>
    <recommendedName>
        <fullName evidence="4">Methyltransferase</fullName>
    </recommendedName>
</protein>
<evidence type="ECO:0000313" key="3">
    <source>
        <dbReference type="Proteomes" id="UP000807025"/>
    </source>
</evidence>
<reference evidence="2" key="1">
    <citation type="submission" date="2020-11" db="EMBL/GenBank/DDBJ databases">
        <authorList>
            <consortium name="DOE Joint Genome Institute"/>
            <person name="Ahrendt S."/>
            <person name="Riley R."/>
            <person name="Andreopoulos W."/>
            <person name="Labutti K."/>
            <person name="Pangilinan J."/>
            <person name="Ruiz-Duenas F.J."/>
            <person name="Barrasa J.M."/>
            <person name="Sanchez-Garcia M."/>
            <person name="Camarero S."/>
            <person name="Miyauchi S."/>
            <person name="Serrano A."/>
            <person name="Linde D."/>
            <person name="Babiker R."/>
            <person name="Drula E."/>
            <person name="Ayuso-Fernandez I."/>
            <person name="Pacheco R."/>
            <person name="Padilla G."/>
            <person name="Ferreira P."/>
            <person name="Barriuso J."/>
            <person name="Kellner H."/>
            <person name="Castanera R."/>
            <person name="Alfaro M."/>
            <person name="Ramirez L."/>
            <person name="Pisabarro A.G."/>
            <person name="Kuo A."/>
            <person name="Tritt A."/>
            <person name="Lipzen A."/>
            <person name="He G."/>
            <person name="Yan M."/>
            <person name="Ng V."/>
            <person name="Cullen D."/>
            <person name="Martin F."/>
            <person name="Rosso M.-N."/>
            <person name="Henrissat B."/>
            <person name="Hibbett D."/>
            <person name="Martinez A.T."/>
            <person name="Grigoriev I.V."/>
        </authorList>
    </citation>
    <scope>NUCLEOTIDE SEQUENCE</scope>
    <source>
        <strain evidence="2">ATCC 90797</strain>
    </source>
</reference>
<dbReference type="InterPro" id="IPR044053">
    <property type="entry name" value="AsaB-like"/>
</dbReference>
<comment type="similarity">
    <text evidence="1">Belongs to the asaB hydroxylase/desaturase family.</text>
</comment>
<keyword evidence="3" id="KW-1185">Reference proteome</keyword>
<dbReference type="NCBIfam" id="NF041278">
    <property type="entry name" value="CmcJ_NvfI_EfuI"/>
    <property type="match status" value="1"/>
</dbReference>